<dbReference type="Pfam" id="PF25967">
    <property type="entry name" value="RND-MFP_C"/>
    <property type="match status" value="1"/>
</dbReference>
<dbReference type="Gene3D" id="1.10.287.470">
    <property type="entry name" value="Helix hairpin bin"/>
    <property type="match status" value="1"/>
</dbReference>
<dbReference type="InterPro" id="IPR058625">
    <property type="entry name" value="MdtA-like_BSH"/>
</dbReference>
<dbReference type="NCBIfam" id="TIGR01730">
    <property type="entry name" value="RND_mfp"/>
    <property type="match status" value="1"/>
</dbReference>
<feature type="domain" description="Multidrug resistance protein MdtA-like barrel-sandwich hybrid" evidence="4">
    <location>
        <begin position="81"/>
        <end position="220"/>
    </location>
</feature>
<feature type="domain" description="Multidrug resistance protein MdtA-like C-terminal permuted SH3" evidence="6">
    <location>
        <begin position="320"/>
        <end position="381"/>
    </location>
</feature>
<dbReference type="Gene3D" id="2.40.30.170">
    <property type="match status" value="1"/>
</dbReference>
<dbReference type="Pfam" id="PF25917">
    <property type="entry name" value="BSH_RND"/>
    <property type="match status" value="1"/>
</dbReference>
<sequence>MNLLWRRKQIKGKETKGGVDSRTGTRLFALLLFLAAGLQGCGNEATSAAPPPVPEVSVVTVSTETIPDEPEFIGQVESSRPVEIRSQVTGIVKERFFPEGREVKKGDRLYQIDPVPFQAAFSSANARVAQAEARLKQARQNIGRIRPLLEEQAVSQKDFDDAVAEELAAEAILEGAKGELVKAKFDLDNTLITAPISGLIERTRVYEGRLVSAQSDLLTVIHQVNPIYVTVNAPESFFLQKRRELAERKIAGTDLYQLRGVISFTDGTTYSHEGKLDFADVVYRSETGSRQGRFVFPNPDRILLPGQFMKVRVKGYTKPDAILLPQQAVQQGPKGPIVFVVGKEKRIEIRSVEASGWIGSRWLIEQGLQPGEQVVVDGLHRVMPGAPVNPVPTITAKAASAGQSIELKKEEVR</sequence>
<dbReference type="AlphaFoldDB" id="A0A7X6DSC5"/>
<reference evidence="7 8" key="1">
    <citation type="journal article" date="2020" name="Nature">
        <title>Bacterial chemolithoautotrophy via manganese oxidation.</title>
        <authorList>
            <person name="Yu H."/>
            <person name="Leadbetter J.R."/>
        </authorList>
    </citation>
    <scope>NUCLEOTIDE SEQUENCE [LARGE SCALE GENOMIC DNA]</scope>
    <source>
        <strain evidence="7 8">Mn-1</strain>
    </source>
</reference>
<dbReference type="GO" id="GO:0046677">
    <property type="term" value="P:response to antibiotic"/>
    <property type="evidence" value="ECO:0007669"/>
    <property type="project" value="TreeGrafter"/>
</dbReference>
<evidence type="ECO:0000259" key="3">
    <source>
        <dbReference type="Pfam" id="PF25876"/>
    </source>
</evidence>
<evidence type="ECO:0000313" key="7">
    <source>
        <dbReference type="EMBL" id="NKE72507.1"/>
    </source>
</evidence>
<gene>
    <name evidence="7" type="ORF">MNODULE_17285</name>
</gene>
<evidence type="ECO:0000256" key="1">
    <source>
        <dbReference type="ARBA" id="ARBA00004196"/>
    </source>
</evidence>
<dbReference type="SUPFAM" id="SSF111369">
    <property type="entry name" value="HlyD-like secretion proteins"/>
    <property type="match status" value="1"/>
</dbReference>
<dbReference type="InterPro" id="IPR058624">
    <property type="entry name" value="MdtA-like_HH"/>
</dbReference>
<proteinExistence type="inferred from homology"/>
<keyword evidence="8" id="KW-1185">Reference proteome</keyword>
<dbReference type="Pfam" id="PF25876">
    <property type="entry name" value="HH_MFP_RND"/>
    <property type="match status" value="1"/>
</dbReference>
<evidence type="ECO:0000259" key="4">
    <source>
        <dbReference type="Pfam" id="PF25917"/>
    </source>
</evidence>
<dbReference type="InterPro" id="IPR058626">
    <property type="entry name" value="MdtA-like_b-barrel"/>
</dbReference>
<protein>
    <submittedName>
        <fullName evidence="7">Efflux RND transporter periplasmic adaptor subunit</fullName>
    </submittedName>
</protein>
<dbReference type="PANTHER" id="PTHR30158:SF3">
    <property type="entry name" value="MULTIDRUG EFFLUX PUMP SUBUNIT ACRA-RELATED"/>
    <property type="match status" value="1"/>
</dbReference>
<dbReference type="PANTHER" id="PTHR30158">
    <property type="entry name" value="ACRA/E-RELATED COMPONENT OF DRUG EFFLUX TRANSPORTER"/>
    <property type="match status" value="1"/>
</dbReference>
<dbReference type="Proteomes" id="UP000534783">
    <property type="component" value="Unassembled WGS sequence"/>
</dbReference>
<dbReference type="GO" id="GO:0022857">
    <property type="term" value="F:transmembrane transporter activity"/>
    <property type="evidence" value="ECO:0007669"/>
    <property type="project" value="InterPro"/>
</dbReference>
<dbReference type="Gene3D" id="2.40.420.20">
    <property type="match status" value="1"/>
</dbReference>
<dbReference type="FunFam" id="2.40.420.20:FF:000001">
    <property type="entry name" value="Efflux RND transporter periplasmic adaptor subunit"/>
    <property type="match status" value="1"/>
</dbReference>
<evidence type="ECO:0000259" key="6">
    <source>
        <dbReference type="Pfam" id="PF25967"/>
    </source>
</evidence>
<comment type="subcellular location">
    <subcellularLocation>
        <location evidence="1">Cell envelope</location>
    </subcellularLocation>
</comment>
<dbReference type="EMBL" id="VTOW01000003">
    <property type="protein sequence ID" value="NKE72507.1"/>
    <property type="molecule type" value="Genomic_DNA"/>
</dbReference>
<comment type="caution">
    <text evidence="7">The sequence shown here is derived from an EMBL/GenBank/DDBJ whole genome shotgun (WGS) entry which is preliminary data.</text>
</comment>
<organism evidence="7 8">
    <name type="scientific">Candidatus Manganitrophus noduliformans</name>
    <dbReference type="NCBI Taxonomy" id="2606439"/>
    <lineage>
        <taxon>Bacteria</taxon>
        <taxon>Pseudomonadati</taxon>
        <taxon>Nitrospirota</taxon>
        <taxon>Nitrospiria</taxon>
        <taxon>Candidatus Troglogloeales</taxon>
        <taxon>Candidatus Manganitrophaceae</taxon>
        <taxon>Candidatus Manganitrophus</taxon>
    </lineage>
</organism>
<dbReference type="InterPro" id="IPR058627">
    <property type="entry name" value="MdtA-like_C"/>
</dbReference>
<feature type="domain" description="Multidrug resistance protein MdtA-like alpha-helical hairpin" evidence="3">
    <location>
        <begin position="122"/>
        <end position="190"/>
    </location>
</feature>
<name>A0A7X6DSC5_9BACT</name>
<evidence type="ECO:0000259" key="5">
    <source>
        <dbReference type="Pfam" id="PF25944"/>
    </source>
</evidence>
<comment type="similarity">
    <text evidence="2">Belongs to the membrane fusion protein (MFP) (TC 8.A.1) family.</text>
</comment>
<feature type="domain" description="Multidrug resistance protein MdtA-like beta-barrel" evidence="5">
    <location>
        <begin position="226"/>
        <end position="314"/>
    </location>
</feature>
<evidence type="ECO:0000256" key="2">
    <source>
        <dbReference type="ARBA" id="ARBA00009477"/>
    </source>
</evidence>
<dbReference type="Gene3D" id="2.40.50.100">
    <property type="match status" value="1"/>
</dbReference>
<evidence type="ECO:0000313" key="8">
    <source>
        <dbReference type="Proteomes" id="UP000534783"/>
    </source>
</evidence>
<dbReference type="RefSeq" id="WP_168062217.1">
    <property type="nucleotide sequence ID" value="NZ_VTOW01000003.1"/>
</dbReference>
<accession>A0A7X6DSC5</accession>
<dbReference type="InterPro" id="IPR006143">
    <property type="entry name" value="RND_pump_MFP"/>
</dbReference>
<dbReference type="Pfam" id="PF25944">
    <property type="entry name" value="Beta-barrel_RND"/>
    <property type="match status" value="1"/>
</dbReference>
<dbReference type="GO" id="GO:0030313">
    <property type="term" value="C:cell envelope"/>
    <property type="evidence" value="ECO:0007669"/>
    <property type="project" value="UniProtKB-SubCell"/>
</dbReference>
<dbReference type="GO" id="GO:0005886">
    <property type="term" value="C:plasma membrane"/>
    <property type="evidence" value="ECO:0007669"/>
    <property type="project" value="TreeGrafter"/>
</dbReference>